<keyword evidence="1" id="KW-0732">Signal</keyword>
<keyword evidence="3" id="KW-1185">Reference proteome</keyword>
<gene>
    <name evidence="2" type="ORF">L3081_24265</name>
</gene>
<accession>A0ABS9X6W0</accession>
<evidence type="ECO:0000256" key="1">
    <source>
        <dbReference type="SAM" id="SignalP"/>
    </source>
</evidence>
<proteinExistence type="predicted"/>
<reference evidence="2" key="1">
    <citation type="submission" date="2022-01" db="EMBL/GenBank/DDBJ databases">
        <title>Colwellia maritima, isolated from seawater.</title>
        <authorList>
            <person name="Kristyanto S."/>
            <person name="Jung J."/>
            <person name="Jeon C.O."/>
        </authorList>
    </citation>
    <scope>NUCLEOTIDE SEQUENCE</scope>
    <source>
        <strain evidence="2">MSW7</strain>
    </source>
</reference>
<evidence type="ECO:0000313" key="3">
    <source>
        <dbReference type="Proteomes" id="UP001139646"/>
    </source>
</evidence>
<evidence type="ECO:0008006" key="4">
    <source>
        <dbReference type="Google" id="ProtNLM"/>
    </source>
</evidence>
<feature type="signal peptide" evidence="1">
    <location>
        <begin position="1"/>
        <end position="21"/>
    </location>
</feature>
<organism evidence="2 3">
    <name type="scientific">Colwellia maritima</name>
    <dbReference type="NCBI Taxonomy" id="2912588"/>
    <lineage>
        <taxon>Bacteria</taxon>
        <taxon>Pseudomonadati</taxon>
        <taxon>Pseudomonadota</taxon>
        <taxon>Gammaproteobacteria</taxon>
        <taxon>Alteromonadales</taxon>
        <taxon>Colwelliaceae</taxon>
        <taxon>Colwellia</taxon>
    </lineage>
</organism>
<dbReference type="RefSeq" id="WP_242288989.1">
    <property type="nucleotide sequence ID" value="NZ_JAKKSL010000007.1"/>
</dbReference>
<dbReference type="EMBL" id="JAKKSL010000007">
    <property type="protein sequence ID" value="MCI2285944.1"/>
    <property type="molecule type" value="Genomic_DNA"/>
</dbReference>
<sequence length="1059" mass="118585">MNKLRMSILAALSGVTAFAHGGVTYTGKVETAYPVVKVESTEQPVAHVKDFRLQIEEKGGICDFTTDPIAAETSFYGGSPLCLFEWTGDTHGLKMSWLKAEGVLESDGQIGFDYQISIINQGEKTILLKDTYIADAEMPVIPAITEVKAKWQRELRDGAEQITYKKSDKLFGWEVEVEERPYPQLLTLNEFDCKVKTGETTCLIAIDAFSPGADSDEAQGVIASGLLATDQKSYFTDAHSTDLTINWDYRGPTAVGFAYNADNKSITKTVNVGGVDITLEPEEAVMVVSSPHTDKDGDWWKPQQSRIKLETELGSEHSDIIDIDGTRIRFDVPNFMYRTEFYLESLGDPEISGENMIYRYSTAKIPDGKYNVETIVEDDNENGGGEIYSDNVVDRYAPDIKALIGDIQLREESGTDLYFLNDLTFVANGGWPDGTKITSVKVNEIEAERENREPYISQLNNTDDMIPGTPVEVIVTAVDGAGNEAVKSFELGYMPVEFEMYNKPESLYSRVQETSMYLTQTGGMKCFMSGTKELAVMISGSVKKGCTVKFTELPDGLSPTFTGSFYKLEGAVKDVGQVPISYQVIYHNHNGSEAVAYENSFTIDVTAPTPLKLDVTDYNQISDGVYSIAHNGRLITRYEMDTVPARVNIDIENPFYTEQEEISQRRMSASYTVRNTLNKKTELKPQVWDVVPFKINAYHVMDEYSQDSAEFDLVVTPSTRTRAYAEPMVDETNTLDTVTINARVGVYDRREGEYEFDHESMGDWKMHLAYKEGRDYIMITEEKDIDGNGLTSFDVPTQELFDLNKAYYAVANAKSHVDGFEMQIVSTPKYTRVLKGTAVEGSVSARTVEGPIPLSLMARYEFDSVDDMRVLGTVKWETSNDGITWTEDPTFEDERMYREKLEQPQEKFLRVRTNNKITGIESVSEALKIIAYDVATINIEGPTSVYPDQDSVFTAKISDMLSAESDGVFEWSTDLGQTWVEGDETFIHSDVKSYEIQVRHRLANTSDDVGEDGYADDSHRVTLSTPSPLMVSMSVPRHGEVDKVIEIRQSNKQKLTNYC</sequence>
<protein>
    <recommendedName>
        <fullName evidence="4">Ig-like domain-containing protein</fullName>
    </recommendedName>
</protein>
<name>A0ABS9X6W0_9GAMM</name>
<comment type="caution">
    <text evidence="2">The sequence shown here is derived from an EMBL/GenBank/DDBJ whole genome shotgun (WGS) entry which is preliminary data.</text>
</comment>
<dbReference type="Proteomes" id="UP001139646">
    <property type="component" value="Unassembled WGS sequence"/>
</dbReference>
<feature type="chain" id="PRO_5045995010" description="Ig-like domain-containing protein" evidence="1">
    <location>
        <begin position="22"/>
        <end position="1059"/>
    </location>
</feature>
<evidence type="ECO:0000313" key="2">
    <source>
        <dbReference type="EMBL" id="MCI2285944.1"/>
    </source>
</evidence>